<evidence type="ECO:0000313" key="1">
    <source>
        <dbReference type="EMBL" id="BBO78518.1"/>
    </source>
</evidence>
<accession>A0A5K7ZBP0</accession>
<sequence>MEKLKFFKTLKASLFSFLFFTFIVSDIAYSFEFEIDQVITAIKNEIQTANISELGSPNFKIESVDVTLTVTKVSQ</sequence>
<organism evidence="1 2">
    <name type="scientific">Desulfosarcina widdelii</name>
    <dbReference type="NCBI Taxonomy" id="947919"/>
    <lineage>
        <taxon>Bacteria</taxon>
        <taxon>Pseudomonadati</taxon>
        <taxon>Thermodesulfobacteriota</taxon>
        <taxon>Desulfobacteria</taxon>
        <taxon>Desulfobacterales</taxon>
        <taxon>Desulfosarcinaceae</taxon>
        <taxon>Desulfosarcina</taxon>
    </lineage>
</organism>
<evidence type="ECO:0000313" key="2">
    <source>
        <dbReference type="Proteomes" id="UP000427769"/>
    </source>
</evidence>
<dbReference type="EMBL" id="AP021875">
    <property type="protein sequence ID" value="BBO78518.1"/>
    <property type="molecule type" value="Genomic_DNA"/>
</dbReference>
<gene>
    <name evidence="1" type="ORF">DSCW_59350</name>
</gene>
<protein>
    <submittedName>
        <fullName evidence="1">Uncharacterized protein</fullName>
    </submittedName>
</protein>
<proteinExistence type="predicted"/>
<keyword evidence="2" id="KW-1185">Reference proteome</keyword>
<reference evidence="1 2" key="1">
    <citation type="submission" date="2019-11" db="EMBL/GenBank/DDBJ databases">
        <title>Comparative genomics of hydrocarbon-degrading Desulfosarcina strains.</title>
        <authorList>
            <person name="Watanabe M."/>
            <person name="Kojima H."/>
            <person name="Fukui M."/>
        </authorList>
    </citation>
    <scope>NUCLEOTIDE SEQUENCE [LARGE SCALE GENOMIC DNA]</scope>
    <source>
        <strain evidence="1 2">PP31</strain>
    </source>
</reference>
<name>A0A5K7ZBP0_9BACT</name>
<dbReference type="Proteomes" id="UP000427769">
    <property type="component" value="Chromosome"/>
</dbReference>
<dbReference type="AlphaFoldDB" id="A0A5K7ZBP0"/>
<dbReference type="KEGG" id="dwd:DSCW_59350"/>